<evidence type="ECO:0000313" key="4">
    <source>
        <dbReference type="Proteomes" id="UP000289440"/>
    </source>
</evidence>
<dbReference type="PANTHER" id="PTHR30121:SF6">
    <property type="entry name" value="SLR6007 PROTEIN"/>
    <property type="match status" value="1"/>
</dbReference>
<evidence type="ECO:0000313" key="3">
    <source>
        <dbReference type="EMBL" id="VEU59475.1"/>
    </source>
</evidence>
<keyword evidence="1" id="KW-0812">Transmembrane</keyword>
<dbReference type="Gene3D" id="1.10.8.730">
    <property type="match status" value="1"/>
</dbReference>
<dbReference type="InterPro" id="IPR051162">
    <property type="entry name" value="T4SS_component"/>
</dbReference>
<dbReference type="SUPFAM" id="SSF52540">
    <property type="entry name" value="P-loop containing nucleoside triphosphate hydrolases"/>
    <property type="match status" value="1"/>
</dbReference>
<dbReference type="PANTHER" id="PTHR30121">
    <property type="entry name" value="UNCHARACTERIZED PROTEIN YJGR-RELATED"/>
    <property type="match status" value="1"/>
</dbReference>
<dbReference type="InterPro" id="IPR043964">
    <property type="entry name" value="P-loop_TraG"/>
</dbReference>
<protein>
    <submittedName>
        <fullName evidence="3">Conjugal transfer ATP-binding protein TraC</fullName>
    </submittedName>
</protein>
<dbReference type="Pfam" id="PF19044">
    <property type="entry name" value="P-loop_TraG"/>
    <property type="match status" value="1"/>
</dbReference>
<sequence>MKLQNKRIKNKGLKLWKFITLNDVPVLLAIFLTSAAIAFLGLDFLNVFIQLIIFIVLNLILFPLVFFYPSQQCKGYVFLYRWFIFLARPKKYKSNNKITNTSALIPYKKINENFIEISEGYFGALEITGVNISTYDSDEISNLLDRFAKTLNLVTNKISIVKLPKKQNLSKNLEFLKTNFQNQNNTISNELYKSYEEDIENIFNERTKDHYYIIVFDTKIEKLKKQFNLISQNLFHSKLENKQLTLKQLLNLTIEIINPAAKFSDEEIQKILKSKNIENFFKQQNIKFKASHFNINDYWFSTQTIGEYPFKLEAGWANKLFDSNSVVVWNLRKLSESAKKRRFNSAAKKIESNIEDEKNRVSRRRDSFEYQALDNIIDIASSGTEEIFESDFIFFNRALSKKELNYIEEVNKNNCIVLGAKINNLTFRQFEGLSSVYFKMFDSTKDQTEIISSNIAYGWPFANAHLNDGNYHLLGTHFINNEPLFFDQFKNDDHRKNNNMFILGTSGSGKSTLTNKIITYQYSLGNQIILIDPQNEYATLGQKLNASIINIGSGSDTTFNPLQIRKNFNPKTSEESNNAQGTFDNQEIMMLHEQNLEKFFETIFPTLTSRMLRGLGRGWRNLYRKFNISINRNFDISAYANEHYPTIDDLILEIKTSNFTTLEENEKLDLIDLLDYEFGKNGKLRQLYNGKTNFEISNKFTIFNVAPLLESASLKIVQAGFFLMMSFIQGQISNNINKKQKILFIVDEAHKFIDEKNTYALDIMNTTWKTIRKFNGAAIATTQNPRDFSVSGEAKRKSEAIVDNSQYAVIHNLTSKDIDIVDDLYKNSGGLTSEEKKFIANAKIGEFLFGLTSNQRFLVDSYFNDLEKKLYFKQGDKKNYD</sequence>
<keyword evidence="1" id="KW-1133">Transmembrane helix</keyword>
<dbReference type="GO" id="GO:0005524">
    <property type="term" value="F:ATP binding"/>
    <property type="evidence" value="ECO:0007669"/>
    <property type="project" value="UniProtKB-KW"/>
</dbReference>
<gene>
    <name evidence="3" type="primary">traC_1</name>
    <name evidence="3" type="ORF">NCTC10166_00453</name>
</gene>
<keyword evidence="4" id="KW-1185">Reference proteome</keyword>
<dbReference type="EMBL" id="LR214951">
    <property type="protein sequence ID" value="VEU59475.1"/>
    <property type="molecule type" value="Genomic_DNA"/>
</dbReference>
<dbReference type="SMART" id="SM00382">
    <property type="entry name" value="AAA"/>
    <property type="match status" value="1"/>
</dbReference>
<keyword evidence="3" id="KW-0067">ATP-binding</keyword>
<dbReference type="InterPro" id="IPR027417">
    <property type="entry name" value="P-loop_NTPase"/>
</dbReference>
<keyword evidence="3" id="KW-0547">Nucleotide-binding</keyword>
<dbReference type="OrthoDB" id="9804380at2"/>
<proteinExistence type="predicted"/>
<keyword evidence="1" id="KW-0472">Membrane</keyword>
<evidence type="ECO:0000259" key="2">
    <source>
        <dbReference type="SMART" id="SM00382"/>
    </source>
</evidence>
<organism evidence="3 4">
    <name type="scientific">Mesomycoplasma neurolyticum</name>
    <dbReference type="NCBI Taxonomy" id="2120"/>
    <lineage>
        <taxon>Bacteria</taxon>
        <taxon>Bacillati</taxon>
        <taxon>Mycoplasmatota</taxon>
        <taxon>Mycoplasmoidales</taxon>
        <taxon>Metamycoplasmataceae</taxon>
        <taxon>Mesomycoplasma</taxon>
    </lineage>
</organism>
<dbReference type="NCBIfam" id="NF045975">
    <property type="entry name" value="VirB4_plasma"/>
    <property type="match status" value="1"/>
</dbReference>
<reference evidence="3 4" key="1">
    <citation type="submission" date="2019-01" db="EMBL/GenBank/DDBJ databases">
        <authorList>
            <consortium name="Pathogen Informatics"/>
        </authorList>
    </citation>
    <scope>NUCLEOTIDE SEQUENCE [LARGE SCALE GENOMIC DNA]</scope>
    <source>
        <strain evidence="3 4">NCTC10166</strain>
    </source>
</reference>
<dbReference type="KEGG" id="mnu:NCTC10166_00453"/>
<evidence type="ECO:0000256" key="1">
    <source>
        <dbReference type="SAM" id="Phobius"/>
    </source>
</evidence>
<dbReference type="RefSeq" id="WP_129719863.1">
    <property type="nucleotide sequence ID" value="NZ_LR214951.1"/>
</dbReference>
<feature type="transmembrane region" description="Helical" evidence="1">
    <location>
        <begin position="48"/>
        <end position="68"/>
    </location>
</feature>
<dbReference type="AlphaFoldDB" id="A0A449A5F1"/>
<name>A0A449A5F1_9BACT</name>
<dbReference type="InterPro" id="IPR003593">
    <property type="entry name" value="AAA+_ATPase"/>
</dbReference>
<dbReference type="Gene3D" id="3.40.50.300">
    <property type="entry name" value="P-loop containing nucleotide triphosphate hydrolases"/>
    <property type="match status" value="1"/>
</dbReference>
<feature type="domain" description="AAA+ ATPase" evidence="2">
    <location>
        <begin position="496"/>
        <end position="808"/>
    </location>
</feature>
<dbReference type="Proteomes" id="UP000289440">
    <property type="component" value="Chromosome"/>
</dbReference>
<accession>A0A449A5F1</accession>
<feature type="transmembrane region" description="Helical" evidence="1">
    <location>
        <begin position="21"/>
        <end position="42"/>
    </location>
</feature>